<reference evidence="2 3" key="1">
    <citation type="submission" date="2016-05" db="EMBL/GenBank/DDBJ databases">
        <title>Comparative genomics of biotechnologically important yeasts.</title>
        <authorList>
            <consortium name="DOE Joint Genome Institute"/>
            <person name="Riley R."/>
            <person name="Haridas S."/>
            <person name="Wolfe K.H."/>
            <person name="Lopes M.R."/>
            <person name="Hittinger C.T."/>
            <person name="Goker M."/>
            <person name="Salamov A."/>
            <person name="Wisecaver J."/>
            <person name="Long T.M."/>
            <person name="Aerts A.L."/>
            <person name="Barry K."/>
            <person name="Choi C."/>
            <person name="Clum A."/>
            <person name="Coughlan A.Y."/>
            <person name="Deshpande S."/>
            <person name="Douglass A.P."/>
            <person name="Hanson S.J."/>
            <person name="Klenk H.-P."/>
            <person name="LaButti K."/>
            <person name="Lapidus A."/>
            <person name="Lindquist E."/>
            <person name="Lipzen A."/>
            <person name="Meier-kolthoff J.P."/>
            <person name="Ohm R.A."/>
            <person name="Otillar R.P."/>
            <person name="Pangilinan J."/>
            <person name="Peng Y."/>
            <person name="Rokas A."/>
            <person name="Rosa C.A."/>
            <person name="Scheuner C."/>
            <person name="Sibirny A.A."/>
            <person name="Slot J.C."/>
            <person name="Stielow J.B."/>
            <person name="Sun H."/>
            <person name="Kurtzman C.P."/>
            <person name="Blackwell M."/>
            <person name="Grigoriev I.V."/>
            <person name="Jeffries T.W."/>
        </authorList>
    </citation>
    <scope>NUCLEOTIDE SEQUENCE [LARGE SCALE GENOMIC DNA]</scope>
    <source>
        <strain evidence="2 3">NRRL YB-4993</strain>
    </source>
</reference>
<dbReference type="EMBL" id="LXTC01000001">
    <property type="protein sequence ID" value="OBA24345.1"/>
    <property type="molecule type" value="Genomic_DNA"/>
</dbReference>
<evidence type="ECO:0000256" key="1">
    <source>
        <dbReference type="SAM" id="Phobius"/>
    </source>
</evidence>
<keyword evidence="1" id="KW-1133">Transmembrane helix</keyword>
<sequence length="60" mass="5996">MQSKSIALYLAAASSVSATSSSNDFNHSNRTFSTAVADASQMVGVGVFGVAVVAGVAMLL</sequence>
<evidence type="ECO:0000313" key="3">
    <source>
        <dbReference type="Proteomes" id="UP000092555"/>
    </source>
</evidence>
<keyword evidence="1" id="KW-0812">Transmembrane</keyword>
<gene>
    <name evidence="2" type="ORF">METBIDRAFT_30640</name>
</gene>
<comment type="caution">
    <text evidence="2">The sequence shown here is derived from an EMBL/GenBank/DDBJ whole genome shotgun (WGS) entry which is preliminary data.</text>
</comment>
<proteinExistence type="predicted"/>
<dbReference type="Proteomes" id="UP000092555">
    <property type="component" value="Unassembled WGS sequence"/>
</dbReference>
<keyword evidence="3" id="KW-1185">Reference proteome</keyword>
<name>A0A1A0HJZ7_9ASCO</name>
<evidence type="ECO:0000313" key="2">
    <source>
        <dbReference type="EMBL" id="OBA24345.1"/>
    </source>
</evidence>
<feature type="transmembrane region" description="Helical" evidence="1">
    <location>
        <begin position="42"/>
        <end position="59"/>
    </location>
</feature>
<dbReference type="GeneID" id="30028651"/>
<keyword evidence="1" id="KW-0472">Membrane</keyword>
<organism evidence="2 3">
    <name type="scientific">Metschnikowia bicuspidata var. bicuspidata NRRL YB-4993</name>
    <dbReference type="NCBI Taxonomy" id="869754"/>
    <lineage>
        <taxon>Eukaryota</taxon>
        <taxon>Fungi</taxon>
        <taxon>Dikarya</taxon>
        <taxon>Ascomycota</taxon>
        <taxon>Saccharomycotina</taxon>
        <taxon>Pichiomycetes</taxon>
        <taxon>Metschnikowiaceae</taxon>
        <taxon>Metschnikowia</taxon>
    </lineage>
</organism>
<dbReference type="RefSeq" id="XP_018714826.1">
    <property type="nucleotide sequence ID" value="XM_018855675.1"/>
</dbReference>
<dbReference type="AlphaFoldDB" id="A0A1A0HJZ7"/>
<accession>A0A1A0HJZ7</accession>
<protein>
    <submittedName>
        <fullName evidence="2">Uncharacterized protein</fullName>
    </submittedName>
</protein>